<reference evidence="2 3" key="1">
    <citation type="journal article" date="2017" name="Nat. Ecol. Evol.">
        <title>Scallop genome provides insights into evolution of bilaterian karyotype and development.</title>
        <authorList>
            <person name="Wang S."/>
            <person name="Zhang J."/>
            <person name="Jiao W."/>
            <person name="Li J."/>
            <person name="Xun X."/>
            <person name="Sun Y."/>
            <person name="Guo X."/>
            <person name="Huan P."/>
            <person name="Dong B."/>
            <person name="Zhang L."/>
            <person name="Hu X."/>
            <person name="Sun X."/>
            <person name="Wang J."/>
            <person name="Zhao C."/>
            <person name="Wang Y."/>
            <person name="Wang D."/>
            <person name="Huang X."/>
            <person name="Wang R."/>
            <person name="Lv J."/>
            <person name="Li Y."/>
            <person name="Zhang Z."/>
            <person name="Liu B."/>
            <person name="Lu W."/>
            <person name="Hui Y."/>
            <person name="Liang J."/>
            <person name="Zhou Z."/>
            <person name="Hou R."/>
            <person name="Li X."/>
            <person name="Liu Y."/>
            <person name="Li H."/>
            <person name="Ning X."/>
            <person name="Lin Y."/>
            <person name="Zhao L."/>
            <person name="Xing Q."/>
            <person name="Dou J."/>
            <person name="Li Y."/>
            <person name="Mao J."/>
            <person name="Guo H."/>
            <person name="Dou H."/>
            <person name="Li T."/>
            <person name="Mu C."/>
            <person name="Jiang W."/>
            <person name="Fu Q."/>
            <person name="Fu X."/>
            <person name="Miao Y."/>
            <person name="Liu J."/>
            <person name="Yu Q."/>
            <person name="Li R."/>
            <person name="Liao H."/>
            <person name="Li X."/>
            <person name="Kong Y."/>
            <person name="Jiang Z."/>
            <person name="Chourrout D."/>
            <person name="Li R."/>
            <person name="Bao Z."/>
        </authorList>
    </citation>
    <scope>NUCLEOTIDE SEQUENCE [LARGE SCALE GENOMIC DNA]</scope>
    <source>
        <strain evidence="2 3">PY_sf001</strain>
    </source>
</reference>
<accession>A0A210R4T1</accession>
<dbReference type="Proteomes" id="UP000242188">
    <property type="component" value="Unassembled WGS sequence"/>
</dbReference>
<evidence type="ECO:0000313" key="3">
    <source>
        <dbReference type="Proteomes" id="UP000242188"/>
    </source>
</evidence>
<dbReference type="AlphaFoldDB" id="A0A210R4T1"/>
<dbReference type="InterPro" id="IPR000922">
    <property type="entry name" value="Lectin_gal-bd_dom"/>
</dbReference>
<sequence>MARAYLRRKLLSRCEFSTTWPWTNMELISLLALVTIPELIHSIGLPNQHQTACEHSLNNAIHLRCPCGKVLYVQAANYGRLDKETCGYHDNDQCRATRAVDIVRNHCNGQRKCDVRAHNGVFGDPCRGVPKYLEVVYDCVSPGMKSAIVCENQKSTIRCLPGHKLALQGVDYGRHDEITCPSPAMYNLTCHSNIAMKRLLHCNGKESCNLVAKNSVFGNPCMGTYKYMEVRYRCEKTKIIVCESHNTKYKECEFGGSFDTISLIQQKSQANCIHGLRFGINGNSVWVDQACQGTFRLSKTVCDDD</sequence>
<dbReference type="GO" id="GO:0030246">
    <property type="term" value="F:carbohydrate binding"/>
    <property type="evidence" value="ECO:0007669"/>
    <property type="project" value="UniProtKB-KW"/>
</dbReference>
<dbReference type="PANTHER" id="PTHR46780">
    <property type="entry name" value="PROTEIN EVA-1"/>
    <property type="match status" value="1"/>
</dbReference>
<dbReference type="PROSITE" id="PS50228">
    <property type="entry name" value="SUEL_LECTIN"/>
    <property type="match status" value="2"/>
</dbReference>
<keyword evidence="3" id="KW-1185">Reference proteome</keyword>
<dbReference type="OrthoDB" id="6120134at2759"/>
<feature type="domain" description="SUEL-type lectin" evidence="1">
    <location>
        <begin position="149"/>
        <end position="235"/>
    </location>
</feature>
<gene>
    <name evidence="2" type="ORF">KP79_PYT16869</name>
</gene>
<keyword evidence="2" id="KW-0430">Lectin</keyword>
<evidence type="ECO:0000313" key="2">
    <source>
        <dbReference type="EMBL" id="OWF56022.1"/>
    </source>
</evidence>
<proteinExistence type="predicted"/>
<organism evidence="2 3">
    <name type="scientific">Mizuhopecten yessoensis</name>
    <name type="common">Japanese scallop</name>
    <name type="synonym">Patinopecten yessoensis</name>
    <dbReference type="NCBI Taxonomy" id="6573"/>
    <lineage>
        <taxon>Eukaryota</taxon>
        <taxon>Metazoa</taxon>
        <taxon>Spiralia</taxon>
        <taxon>Lophotrochozoa</taxon>
        <taxon>Mollusca</taxon>
        <taxon>Bivalvia</taxon>
        <taxon>Autobranchia</taxon>
        <taxon>Pteriomorphia</taxon>
        <taxon>Pectinida</taxon>
        <taxon>Pectinoidea</taxon>
        <taxon>Pectinidae</taxon>
        <taxon>Mizuhopecten</taxon>
    </lineage>
</organism>
<feature type="domain" description="SUEL-type lectin" evidence="1">
    <location>
        <begin position="55"/>
        <end position="140"/>
    </location>
</feature>
<dbReference type="EMBL" id="NEDP02000379">
    <property type="protein sequence ID" value="OWF56022.1"/>
    <property type="molecule type" value="Genomic_DNA"/>
</dbReference>
<comment type="caution">
    <text evidence="2">The sequence shown here is derived from an EMBL/GenBank/DDBJ whole genome shotgun (WGS) entry which is preliminary data.</text>
</comment>
<name>A0A210R4T1_MIZYE</name>
<dbReference type="InterPro" id="IPR043159">
    <property type="entry name" value="Lectin_gal-bd_sf"/>
</dbReference>
<dbReference type="Pfam" id="PF02140">
    <property type="entry name" value="SUEL_Lectin"/>
    <property type="match status" value="2"/>
</dbReference>
<evidence type="ECO:0000259" key="1">
    <source>
        <dbReference type="PROSITE" id="PS50228"/>
    </source>
</evidence>
<dbReference type="Gene3D" id="2.60.120.740">
    <property type="match status" value="2"/>
</dbReference>
<dbReference type="CDD" id="cd22827">
    <property type="entry name" value="Gal_Rha_Lectin_SUL-I-like"/>
    <property type="match status" value="2"/>
</dbReference>
<dbReference type="FunFam" id="2.60.120.740:FF:000001">
    <property type="entry name" value="Adhesion G protein-coupled receptor L2"/>
    <property type="match status" value="1"/>
</dbReference>
<protein>
    <submittedName>
        <fullName evidence="2">L-rhamnose-binding lectin CSL2</fullName>
    </submittedName>
</protein>